<proteinExistence type="predicted"/>
<feature type="domain" description="Endonuclease/exonuclease/phosphatase" evidence="1">
    <location>
        <begin position="699"/>
        <end position="922"/>
    </location>
</feature>
<dbReference type="EMBL" id="CAXAMN010015313">
    <property type="protein sequence ID" value="CAK9045451.1"/>
    <property type="molecule type" value="Genomic_DNA"/>
</dbReference>
<evidence type="ECO:0000259" key="1">
    <source>
        <dbReference type="Pfam" id="PF03372"/>
    </source>
</evidence>
<dbReference type="InterPro" id="IPR036397">
    <property type="entry name" value="RNaseH_sf"/>
</dbReference>
<keyword evidence="4" id="KW-1185">Reference proteome</keyword>
<accession>A0ABP0M1V8</accession>
<gene>
    <name evidence="2" type="ORF">CCMP2556_LOCUS23751</name>
    <name evidence="3" type="ORF">CCMP2556_LOCUS23756</name>
</gene>
<reference evidence="2 4" key="1">
    <citation type="submission" date="2024-02" db="EMBL/GenBank/DDBJ databases">
        <authorList>
            <person name="Chen Y."/>
            <person name="Shah S."/>
            <person name="Dougan E. K."/>
            <person name="Thang M."/>
            <person name="Chan C."/>
        </authorList>
    </citation>
    <scope>NUCLEOTIDE SEQUENCE [LARGE SCALE GENOMIC DNA]</scope>
</reference>
<dbReference type="InterPro" id="IPR005135">
    <property type="entry name" value="Endo/exonuclease/phosphatase"/>
</dbReference>
<dbReference type="SUPFAM" id="SSF56219">
    <property type="entry name" value="DNase I-like"/>
    <property type="match status" value="1"/>
</dbReference>
<dbReference type="InterPro" id="IPR012337">
    <property type="entry name" value="RNaseH-like_sf"/>
</dbReference>
<dbReference type="Proteomes" id="UP001642484">
    <property type="component" value="Unassembled WGS sequence"/>
</dbReference>
<dbReference type="SUPFAM" id="SSF53098">
    <property type="entry name" value="Ribonuclease H-like"/>
    <property type="match status" value="1"/>
</dbReference>
<sequence length="1098" mass="121192">MAADMAEAPLAIGDFEDGILVSFMNALSLPTLAELEAKGLFPAAGIRLYQYATVDRFSSLPLRTTEIGVFSVDEIKRATLELWRDYGTGRQIDVYLVVPQPDEHVLSGLTFVIDIFHFDYPLAARSLVLLELTSWTLDDSGPGATTSLVLRAGMLPTRARPVDWNREVGLPDGSVVIARGRPLPTWSPAEISMGDLITFLADAPRSQLDSPLVYEIQPDFEEVIRRALRATPPMQGVTVVLHGFWEGRAIRRRAFSTWRPVLEDVRQLAQSIAESFTDLAPRPFHLVAARVPEQFFREDGSLEVVVFVIFDRPSSARPVLLRQLEGGYLVRDILLLVEHQTSISSMLQQAEWAASDIEASWFHAAQPQPWVDIMEVLVPAHGDVFDVVLGLLSDDAADEAPSLLQFDARLFSSFSLVEDFKAAAPIDSAPALQPLSLEELLPQLGKREGISFEDVSCFCSELYTMPAVMEFRTMVGLRYGQMGAAVVAYVRTGSGWFFGGFIAFHPPPQHDFASSYLAELFALVGAYKWAQDLLRHQWKLHGALPLVSVGFDSTSAGYGATGHFEIRHATLLRDALRGLHHWILSEFGIYVEGFHVAAHTGEPGNESANSLAFAAAGGEVDTGFALILDKFWRQRLKAGLWPGAGFAFVVNSLTVGWTTSCTWTGLEQRASLTFKVSTINILTGDPAGEERSVGMLCNPRLEGLLRQADEAGALLLGLQETRLRWSGTRTLGHHFIIQTASTQGHFGVALGISLKTCYGLASGVELFFKPADFSVIAEEPRLLLVKVDASHLRCLILVAHTPHSGHSDAELADWWRHLRTVIPAKYKSWDLLCLGDWNARLGSVMSQHVGSAGADVESVNGGWLHQFMADRSLWAPSTFEEVHSGLHGTWQHPRTLAWSRLDFVVLPSAWHCTASYVDDTYDAALGHLDHSAVSAEVNFAGGCIPSSGKVVHRPGPRLHLAPMSLATSLPLCLASCSPPPSQVDVHSHAAWLSSQLVALGSRCGSVLAAAPRRAGLTAGTWQLLLQKRYHRNTMMRAQRQLRLWLLRQIWRGWSSIVCSRATWLLEQQPCLKSFDFDFAFHWMHFRRTARLVCSALLR</sequence>
<comment type="caution">
    <text evidence="2">The sequence shown here is derived from an EMBL/GenBank/DDBJ whole genome shotgun (WGS) entry which is preliminary data.</text>
</comment>
<protein>
    <recommendedName>
        <fullName evidence="1">Endonuclease/exonuclease/phosphatase domain-containing protein</fullName>
    </recommendedName>
</protein>
<dbReference type="EMBL" id="CAXAMN010015324">
    <property type="protein sequence ID" value="CAK9045469.1"/>
    <property type="molecule type" value="Genomic_DNA"/>
</dbReference>
<dbReference type="Gene3D" id="3.60.10.10">
    <property type="entry name" value="Endonuclease/exonuclease/phosphatase"/>
    <property type="match status" value="1"/>
</dbReference>
<evidence type="ECO:0000313" key="4">
    <source>
        <dbReference type="Proteomes" id="UP001642484"/>
    </source>
</evidence>
<dbReference type="Pfam" id="PF03372">
    <property type="entry name" value="Exo_endo_phos"/>
    <property type="match status" value="1"/>
</dbReference>
<dbReference type="Gene3D" id="3.30.420.10">
    <property type="entry name" value="Ribonuclease H-like superfamily/Ribonuclease H"/>
    <property type="match status" value="1"/>
</dbReference>
<organism evidence="2 4">
    <name type="scientific">Durusdinium trenchii</name>
    <dbReference type="NCBI Taxonomy" id="1381693"/>
    <lineage>
        <taxon>Eukaryota</taxon>
        <taxon>Sar</taxon>
        <taxon>Alveolata</taxon>
        <taxon>Dinophyceae</taxon>
        <taxon>Suessiales</taxon>
        <taxon>Symbiodiniaceae</taxon>
        <taxon>Durusdinium</taxon>
    </lineage>
</organism>
<evidence type="ECO:0000313" key="3">
    <source>
        <dbReference type="EMBL" id="CAK9045469.1"/>
    </source>
</evidence>
<name>A0ABP0M1V8_9DINO</name>
<dbReference type="InterPro" id="IPR036691">
    <property type="entry name" value="Endo/exonu/phosph_ase_sf"/>
</dbReference>
<evidence type="ECO:0000313" key="2">
    <source>
        <dbReference type="EMBL" id="CAK9045451.1"/>
    </source>
</evidence>